<proteinExistence type="inferred from homology"/>
<keyword evidence="5" id="KW-1185">Reference proteome</keyword>
<accession>A0ABU9Z1Y0</accession>
<feature type="domain" description="FAD dependent oxidoreductase" evidence="3">
    <location>
        <begin position="3"/>
        <end position="403"/>
    </location>
</feature>
<dbReference type="SUPFAM" id="SSF54373">
    <property type="entry name" value="FAD-linked reductases, C-terminal domain"/>
    <property type="match status" value="1"/>
</dbReference>
<reference evidence="4 5" key="1">
    <citation type="journal article" date="2018" name="Int. J. Syst. Evol. Microbiol.">
        <title>Uliginosibacterium sediminicola sp. nov., isolated from freshwater sediment.</title>
        <authorList>
            <person name="Hwang W.M."/>
            <person name="Kim S.M."/>
            <person name="Kang K."/>
            <person name="Ahn T.Y."/>
        </authorList>
    </citation>
    <scope>NUCLEOTIDE SEQUENCE [LARGE SCALE GENOMIC DNA]</scope>
    <source>
        <strain evidence="4 5">M1-21</strain>
    </source>
</reference>
<dbReference type="PANTHER" id="PTHR13847">
    <property type="entry name" value="SARCOSINE DEHYDROGENASE-RELATED"/>
    <property type="match status" value="1"/>
</dbReference>
<comment type="caution">
    <text evidence="4">The sequence shown here is derived from an EMBL/GenBank/DDBJ whole genome shotgun (WGS) entry which is preliminary data.</text>
</comment>
<dbReference type="GO" id="GO:0016491">
    <property type="term" value="F:oxidoreductase activity"/>
    <property type="evidence" value="ECO:0007669"/>
    <property type="project" value="UniProtKB-KW"/>
</dbReference>
<evidence type="ECO:0000313" key="5">
    <source>
        <dbReference type="Proteomes" id="UP001410394"/>
    </source>
</evidence>
<evidence type="ECO:0000259" key="3">
    <source>
        <dbReference type="Pfam" id="PF01266"/>
    </source>
</evidence>
<name>A0ABU9Z1Y0_9RHOO</name>
<protein>
    <submittedName>
        <fullName evidence="4">D-amino acid dehydrogenase</fullName>
        <ecNumber evidence="4">1.4.99.-</ecNumber>
    </submittedName>
</protein>
<comment type="similarity">
    <text evidence="1">Belongs to the DadA oxidoreductase family.</text>
</comment>
<dbReference type="InterPro" id="IPR006076">
    <property type="entry name" value="FAD-dep_OxRdtase"/>
</dbReference>
<dbReference type="RefSeq" id="WP_345920672.1">
    <property type="nucleotide sequence ID" value="NZ_JBDIVE010000009.1"/>
</dbReference>
<sequence length="420" mass="45863">MHIAIIGAGITGITSAWYLRRAGHRVTVIERRAEAALETSFANGGQVSISHPEPWANPGAPLTILRWLGRRDAPLLFRLPAEAARWRWGLEFLAECLPAPTRRNTQAIGNLAAYSGKMLQALRSETQIEYTQLQRGILHLYFTPGELSHGQSQHRILQGLGIGSRMLTPEQCLAYEPSLSHIGSRLSGAMLGDDDESGDAHLFSVRLAALAQAEGVEFRYNTTVDALQHDAKGITRLQLHDERGAAEAFVADAYVICAGSYSQALVKTTGERLPIYPVKGYSATVPVRDSARAPTASITDESRRIVISRLGDQLRIAGTAELNGFNLELDPVRCAALTQWVEDVFPGAADTRQPEFWAGLRPATPSNVPIIGRARLPNLFYNTGHGTLGWTLSCGSAKLLSDLIDKRTPAIDFPLWRGRS</sequence>
<dbReference type="EMBL" id="JBDIVE010000009">
    <property type="protein sequence ID" value="MEN3069898.1"/>
    <property type="molecule type" value="Genomic_DNA"/>
</dbReference>
<evidence type="ECO:0000256" key="2">
    <source>
        <dbReference type="ARBA" id="ARBA00023002"/>
    </source>
</evidence>
<dbReference type="Pfam" id="PF01266">
    <property type="entry name" value="DAO"/>
    <property type="match status" value="1"/>
</dbReference>
<dbReference type="PANTHER" id="PTHR13847:SF280">
    <property type="entry name" value="D-AMINO ACID DEHYDROGENASE"/>
    <property type="match status" value="1"/>
</dbReference>
<dbReference type="Gene3D" id="3.30.9.10">
    <property type="entry name" value="D-Amino Acid Oxidase, subunit A, domain 2"/>
    <property type="match status" value="1"/>
</dbReference>
<organism evidence="4 5">
    <name type="scientific">Uliginosibacterium sediminicola</name>
    <dbReference type="NCBI Taxonomy" id="2024550"/>
    <lineage>
        <taxon>Bacteria</taxon>
        <taxon>Pseudomonadati</taxon>
        <taxon>Pseudomonadota</taxon>
        <taxon>Betaproteobacteria</taxon>
        <taxon>Rhodocyclales</taxon>
        <taxon>Zoogloeaceae</taxon>
        <taxon>Uliginosibacterium</taxon>
    </lineage>
</organism>
<dbReference type="Proteomes" id="UP001410394">
    <property type="component" value="Unassembled WGS sequence"/>
</dbReference>
<gene>
    <name evidence="4" type="ORF">ABDB84_15555</name>
</gene>
<dbReference type="Gene3D" id="3.50.50.60">
    <property type="entry name" value="FAD/NAD(P)-binding domain"/>
    <property type="match status" value="2"/>
</dbReference>
<dbReference type="InterPro" id="IPR036188">
    <property type="entry name" value="FAD/NAD-bd_sf"/>
</dbReference>
<keyword evidence="2 4" id="KW-0560">Oxidoreductase</keyword>
<dbReference type="EC" id="1.4.99.-" evidence="4"/>
<evidence type="ECO:0000256" key="1">
    <source>
        <dbReference type="ARBA" id="ARBA00009410"/>
    </source>
</evidence>
<dbReference type="SUPFAM" id="SSF51905">
    <property type="entry name" value="FAD/NAD(P)-binding domain"/>
    <property type="match status" value="1"/>
</dbReference>
<dbReference type="NCBIfam" id="NF001933">
    <property type="entry name" value="PRK00711.1"/>
    <property type="match status" value="1"/>
</dbReference>
<evidence type="ECO:0000313" key="4">
    <source>
        <dbReference type="EMBL" id="MEN3069898.1"/>
    </source>
</evidence>